<accession>A0AAW9HPW6</accession>
<dbReference type="AlphaFoldDB" id="A0AAW9HPW6"/>
<gene>
    <name evidence="2" type="ORF">R6G80_08425</name>
</gene>
<keyword evidence="1" id="KW-0472">Membrane</keyword>
<dbReference type="EMBL" id="JAWNGC010000099">
    <property type="protein sequence ID" value="MDY5155731.1"/>
    <property type="molecule type" value="Genomic_DNA"/>
</dbReference>
<keyword evidence="1" id="KW-0812">Transmembrane</keyword>
<proteinExistence type="predicted"/>
<feature type="non-terminal residue" evidence="2">
    <location>
        <position position="73"/>
    </location>
</feature>
<protein>
    <submittedName>
        <fullName evidence="2">MFS transporter</fullName>
    </submittedName>
</protein>
<reference evidence="2" key="1">
    <citation type="submission" date="2023-10" db="EMBL/GenBank/DDBJ databases">
        <title>Whole Genome based description of the genera Actinobaculum and Actinotignum reveals a complex phylogenetic relationship within the species included in the genus Actinotignum.</title>
        <authorList>
            <person name="Jensen C.S."/>
            <person name="Dargis R."/>
            <person name="Kemp M."/>
            <person name="Christensen J.J."/>
        </authorList>
    </citation>
    <scope>NUCLEOTIDE SEQUENCE</scope>
    <source>
        <strain evidence="2">SLA_B511</strain>
    </source>
</reference>
<sequence length="73" mass="7768">MKKRSAGLVIAIAVIVLELIGGMQTYLNQLILPILAKDLHAQHLYGVIMGVSAMSSMAGLPIGAALMNRIRLP</sequence>
<keyword evidence="1" id="KW-1133">Transmembrane helix</keyword>
<organism evidence="2 3">
    <name type="scientific">Actinotignum urinale</name>
    <dbReference type="NCBI Taxonomy" id="190146"/>
    <lineage>
        <taxon>Bacteria</taxon>
        <taxon>Bacillati</taxon>
        <taxon>Actinomycetota</taxon>
        <taxon>Actinomycetes</taxon>
        <taxon>Actinomycetales</taxon>
        <taxon>Actinomycetaceae</taxon>
        <taxon>Actinotignum</taxon>
    </lineage>
</organism>
<dbReference type="Proteomes" id="UP001281731">
    <property type="component" value="Unassembled WGS sequence"/>
</dbReference>
<evidence type="ECO:0000313" key="3">
    <source>
        <dbReference type="Proteomes" id="UP001281731"/>
    </source>
</evidence>
<evidence type="ECO:0000313" key="2">
    <source>
        <dbReference type="EMBL" id="MDY5155731.1"/>
    </source>
</evidence>
<name>A0AAW9HPW6_9ACTO</name>
<feature type="transmembrane region" description="Helical" evidence="1">
    <location>
        <begin position="47"/>
        <end position="67"/>
    </location>
</feature>
<evidence type="ECO:0000256" key="1">
    <source>
        <dbReference type="SAM" id="Phobius"/>
    </source>
</evidence>
<feature type="transmembrane region" description="Helical" evidence="1">
    <location>
        <begin position="7"/>
        <end position="27"/>
    </location>
</feature>
<comment type="caution">
    <text evidence="2">The sequence shown here is derived from an EMBL/GenBank/DDBJ whole genome shotgun (WGS) entry which is preliminary data.</text>
</comment>